<dbReference type="EMBL" id="JTDE01010218">
    <property type="protein sequence ID" value="KAF7234344.1"/>
    <property type="molecule type" value="Genomic_DNA"/>
</dbReference>
<keyword evidence="3" id="KW-1185">Reference proteome</keyword>
<sequence length="754" mass="86153">MASRKSIVHRNTAADHYFAKYTIQALQKNHDDLITECERRLRAGDMISSAGDKADSNNLHRMNVPGEKLKILTRNSKLLTSAAAEIKLFRHIIGYKEILETMIDKTKMRYERLNEEHNWLLEELKHFEEQRDKVSKHNDVVRKKIAHMAFIFNQRRGWNDHCLPIELSGLPQEVSSAHGQCVQIEKTLADMRPKLPELNHIRRHLTDFLKADFDDGTVINSGSAEVDEADELSSSTPDSSSPVILTAQDNYQHEINQLLDDNASNSAKLSLAELKTLMLGDNAKDLKKAVDTTPSQRKAKVITVREKASKCFKELHTEWQLSDIEKETMKQCMKTLKTEANTRQASKGENELSLEDLVELFVRSDDRSDNLGSFIRLINQFSKKETRNPGIGLCWLAILSLKRYEKELRKGKPSTNKRKPVRLRAIKQNVHLTPDKVGPSNVTHQRVVEDLCRLLNLISHHYKERNELKKAAECLKFLLKIRRITRTWKQVSVAVALYNLSIIHATVKDCNSAIICARKALQLRRDLLACDSTVADQTVSHLAVSKHATHLALLIMSKQQSEQKKLRYHRFPFKDVADVAVLLNESIGTLTSLTHVYANSLSLISNDWDTGIADRSPSTLGESADTSNTCQLQQLSPVEECLMVSRNALSVYYICMKKWNKAQRILHANLQHIDNVISDEELKQISKPYRSAARAIKLTCLKCLLQVYRCSDQDRKGDELLERIVCLDRYYRKGDEIGEEDMIRMCQNSLYRPA</sequence>
<keyword evidence="1" id="KW-0175">Coiled coil</keyword>
<gene>
    <name evidence="2" type="ORF">EG68_12096</name>
</gene>
<evidence type="ECO:0000313" key="2">
    <source>
        <dbReference type="EMBL" id="KAF7234344.1"/>
    </source>
</evidence>
<evidence type="ECO:0000313" key="3">
    <source>
        <dbReference type="Proteomes" id="UP000822476"/>
    </source>
</evidence>
<name>A0A8S9YP25_9TREM</name>
<dbReference type="SUPFAM" id="SSF48452">
    <property type="entry name" value="TPR-like"/>
    <property type="match status" value="1"/>
</dbReference>
<evidence type="ECO:0000256" key="1">
    <source>
        <dbReference type="SAM" id="Coils"/>
    </source>
</evidence>
<dbReference type="InterPro" id="IPR011990">
    <property type="entry name" value="TPR-like_helical_dom_sf"/>
</dbReference>
<comment type="caution">
    <text evidence="2">The sequence shown here is derived from an EMBL/GenBank/DDBJ whole genome shotgun (WGS) entry which is preliminary data.</text>
</comment>
<feature type="coiled-coil region" evidence="1">
    <location>
        <begin position="96"/>
        <end position="130"/>
    </location>
</feature>
<proteinExistence type="predicted"/>
<dbReference type="OrthoDB" id="6243271at2759"/>
<reference evidence="2" key="1">
    <citation type="submission" date="2019-07" db="EMBL/GenBank/DDBJ databases">
        <title>Annotation for the trematode Paragonimus miyazaki's.</title>
        <authorList>
            <person name="Choi Y.-J."/>
        </authorList>
    </citation>
    <scope>NUCLEOTIDE SEQUENCE</scope>
    <source>
        <strain evidence="2">Japan</strain>
    </source>
</reference>
<dbReference type="Proteomes" id="UP000822476">
    <property type="component" value="Unassembled WGS sequence"/>
</dbReference>
<dbReference type="Gene3D" id="1.25.40.10">
    <property type="entry name" value="Tetratricopeptide repeat domain"/>
    <property type="match status" value="1"/>
</dbReference>
<dbReference type="AlphaFoldDB" id="A0A8S9YP25"/>
<accession>A0A8S9YP25</accession>
<protein>
    <submittedName>
        <fullName evidence="2">Kinesin light chain</fullName>
    </submittedName>
</protein>
<organism evidence="2 3">
    <name type="scientific">Paragonimus skrjabini miyazakii</name>
    <dbReference type="NCBI Taxonomy" id="59628"/>
    <lineage>
        <taxon>Eukaryota</taxon>
        <taxon>Metazoa</taxon>
        <taxon>Spiralia</taxon>
        <taxon>Lophotrochozoa</taxon>
        <taxon>Platyhelminthes</taxon>
        <taxon>Trematoda</taxon>
        <taxon>Digenea</taxon>
        <taxon>Plagiorchiida</taxon>
        <taxon>Troglotremata</taxon>
        <taxon>Troglotrematidae</taxon>
        <taxon>Paragonimus</taxon>
    </lineage>
</organism>